<dbReference type="EMBL" id="CP055905">
    <property type="protein sequence ID" value="QMR42914.1"/>
    <property type="molecule type" value="Genomic_DNA"/>
</dbReference>
<keyword evidence="1" id="KW-0614">Plasmid</keyword>
<sequence>MMTLKYPEPITGISTAVDTLFSLPPQGPAVISCHWRRQLEVMRGMILKRLRTPVASVVCHPHRVGRSNSVAVHIEGAAGNCVDILVTVSGKVSWPAPEESQLPRWYMCVADAADLIYLMLWLNTLVGRKTS</sequence>
<dbReference type="Proteomes" id="UP000514462">
    <property type="component" value="Plasmid pRHBSTW-00938_2"/>
</dbReference>
<name>A0AAP9R2L3_KLEAE</name>
<organism evidence="1 2">
    <name type="scientific">Klebsiella aerogenes</name>
    <name type="common">Enterobacter aerogenes</name>
    <dbReference type="NCBI Taxonomy" id="548"/>
    <lineage>
        <taxon>Bacteria</taxon>
        <taxon>Pseudomonadati</taxon>
        <taxon>Pseudomonadota</taxon>
        <taxon>Gammaproteobacteria</taxon>
        <taxon>Enterobacterales</taxon>
        <taxon>Enterobacteriaceae</taxon>
        <taxon>Klebsiella/Raoultella group</taxon>
        <taxon>Klebsiella</taxon>
    </lineage>
</organism>
<reference evidence="2" key="1">
    <citation type="submission" date="2020-06" db="EMBL/GenBank/DDBJ databases">
        <title>REHAB project genomes.</title>
        <authorList>
            <person name="Shaw L.P."/>
        </authorList>
    </citation>
    <scope>NUCLEOTIDE SEQUENCE [LARGE SCALE GENOMIC DNA]</scope>
    <source>
        <strain evidence="2">RHBSTW-00938</strain>
        <plasmid evidence="2">prhbstw-00938_2</plasmid>
    </source>
</reference>
<proteinExistence type="predicted"/>
<evidence type="ECO:0000313" key="1">
    <source>
        <dbReference type="EMBL" id="QMR42914.1"/>
    </source>
</evidence>
<protein>
    <submittedName>
        <fullName evidence="1">Acetyltransferase</fullName>
    </submittedName>
</protein>
<gene>
    <name evidence="1" type="ORF">HV331_25720</name>
</gene>
<geneLocation type="plasmid" evidence="2">
    <name>prhbstw-00938_2</name>
</geneLocation>
<dbReference type="PROSITE" id="PS51257">
    <property type="entry name" value="PROKAR_LIPOPROTEIN"/>
    <property type="match status" value="1"/>
</dbReference>
<accession>A0AAP9R2L3</accession>
<dbReference type="AlphaFoldDB" id="A0AAP9R2L3"/>
<evidence type="ECO:0000313" key="2">
    <source>
        <dbReference type="Proteomes" id="UP000514462"/>
    </source>
</evidence>